<keyword evidence="2" id="KW-0614">Plasmid</keyword>
<gene>
    <name evidence="2" type="ORF">D9753_00035</name>
</gene>
<geneLocation type="plasmid" evidence="2">
    <name>unnamed1</name>
</geneLocation>
<proteinExistence type="predicted"/>
<dbReference type="AlphaFoldDB" id="A0A3G2J678"/>
<accession>A0A3G2J678</accession>
<evidence type="ECO:0000256" key="1">
    <source>
        <dbReference type="SAM" id="MobiDB-lite"/>
    </source>
</evidence>
<dbReference type="Proteomes" id="UP000268329">
    <property type="component" value="Plasmid unnamed1"/>
</dbReference>
<feature type="region of interest" description="Disordered" evidence="1">
    <location>
        <begin position="119"/>
        <end position="171"/>
    </location>
</feature>
<evidence type="ECO:0000313" key="3">
    <source>
        <dbReference type="Proteomes" id="UP000268329"/>
    </source>
</evidence>
<organism evidence="2 3">
    <name type="scientific">Streptomyces dangxiongensis</name>
    <dbReference type="NCBI Taxonomy" id="1442032"/>
    <lineage>
        <taxon>Bacteria</taxon>
        <taxon>Bacillati</taxon>
        <taxon>Actinomycetota</taxon>
        <taxon>Actinomycetes</taxon>
        <taxon>Kitasatosporales</taxon>
        <taxon>Streptomycetaceae</taxon>
        <taxon>Streptomyces</taxon>
    </lineage>
</organism>
<dbReference type="InterPro" id="IPR013494">
    <property type="entry name" value="CHP02678"/>
</dbReference>
<dbReference type="OrthoDB" id="188354at2"/>
<keyword evidence="3" id="KW-1185">Reference proteome</keyword>
<dbReference type="KEGG" id="sdd:D9753_00035"/>
<sequence length="171" mass="17727">MTSCHGNAPSSPACWRELRSDPGVRAEGALAYDAEGTLSDVVYPGSGTVRQAALLLTDALTDLARPAAGQHVPGTPATPGCWRHGRPCAPNWRPSPPVTRGLGRASTPVTRTVCKGSRRATGVHVAGPQPARRARPTPGDSPLPPQPHAAAARIAQRPASPAPDSVHRLLS</sequence>
<protein>
    <submittedName>
        <fullName evidence="2">DUF2398 family protein</fullName>
    </submittedName>
</protein>
<dbReference type="EMBL" id="CP033072">
    <property type="protein sequence ID" value="AYN37698.1"/>
    <property type="molecule type" value="Genomic_DNA"/>
</dbReference>
<reference evidence="2 3" key="1">
    <citation type="submission" date="2018-10" db="EMBL/GenBank/DDBJ databases">
        <title>The genome of Streptomyces dangxiongensis Z022.</title>
        <authorList>
            <person name="Zhang B."/>
        </authorList>
    </citation>
    <scope>NUCLEOTIDE SEQUENCE [LARGE SCALE GENOMIC DNA]</scope>
    <source>
        <strain evidence="2 3">Z022</strain>
        <plasmid evidence="2 3">unnamed1</plasmid>
    </source>
</reference>
<feature type="compositionally biased region" description="Low complexity" evidence="1">
    <location>
        <begin position="148"/>
        <end position="163"/>
    </location>
</feature>
<name>A0A3G2J678_9ACTN</name>
<evidence type="ECO:0000313" key="2">
    <source>
        <dbReference type="EMBL" id="AYN37698.1"/>
    </source>
</evidence>
<dbReference type="Pfam" id="PF09661">
    <property type="entry name" value="DUF2398"/>
    <property type="match status" value="1"/>
</dbReference>